<keyword evidence="4" id="KW-0238">DNA-binding</keyword>
<proteinExistence type="inferred from homology"/>
<evidence type="ECO:0000313" key="8">
    <source>
        <dbReference type="EMBL" id="AEE48364.1"/>
    </source>
</evidence>
<reference key="2">
    <citation type="submission" date="2011-04" db="EMBL/GenBank/DDBJ databases">
        <title>Complete sequence of chromosome of Haliscomenobacter hydrossis DSM 1100.</title>
        <authorList>
            <consortium name="US DOE Joint Genome Institute (JGI-PGF)"/>
            <person name="Lucas S."/>
            <person name="Han J."/>
            <person name="Lapidus A."/>
            <person name="Bruce D."/>
            <person name="Goodwin L."/>
            <person name="Pitluck S."/>
            <person name="Peters L."/>
            <person name="Kyrpides N."/>
            <person name="Mavromatis K."/>
            <person name="Ivanova N."/>
            <person name="Ovchinnikova G."/>
            <person name="Pagani I."/>
            <person name="Daligault H."/>
            <person name="Detter J.C."/>
            <person name="Han C."/>
            <person name="Land M."/>
            <person name="Hauser L."/>
            <person name="Markowitz V."/>
            <person name="Cheng J.-F."/>
            <person name="Hugenholtz P."/>
            <person name="Woyke T."/>
            <person name="Wu D."/>
            <person name="Verbarg S."/>
            <person name="Frueling A."/>
            <person name="Brambilla E."/>
            <person name="Klenk H.-P."/>
            <person name="Eisen J.A."/>
        </authorList>
    </citation>
    <scope>NUCLEOTIDE SEQUENCE</scope>
    <source>
        <strain>DSM 1100</strain>
    </source>
</reference>
<evidence type="ECO:0000256" key="3">
    <source>
        <dbReference type="ARBA" id="ARBA00023082"/>
    </source>
</evidence>
<sequence length="184" mass="21347">MEQKTTFPEHQLVEMVKNSDRAVIPMLYQRYSSSLYGLIVKTIGNQEDAAEILQDVFLKIWQRGHQYQEDKGSLLGWMMRIAKNAALDHTRSRVVSQRSKTDQMDYLVSDGKGPKSEARIPDVGLRNVLDRMDERHRQMIDLLYYQNYTQSEVEELLGIPLGTVKTRARAAITHLRKILRNENV</sequence>
<dbReference type="InterPro" id="IPR014284">
    <property type="entry name" value="RNA_pol_sigma-70_dom"/>
</dbReference>
<evidence type="ECO:0000313" key="9">
    <source>
        <dbReference type="Proteomes" id="UP000008461"/>
    </source>
</evidence>
<dbReference type="PANTHER" id="PTHR43133:SF62">
    <property type="entry name" value="RNA POLYMERASE SIGMA FACTOR SIGZ"/>
    <property type="match status" value="1"/>
</dbReference>
<dbReference type="HOGENOM" id="CLU_047691_9_3_10"/>
<dbReference type="PANTHER" id="PTHR43133">
    <property type="entry name" value="RNA POLYMERASE ECF-TYPE SIGMA FACTO"/>
    <property type="match status" value="1"/>
</dbReference>
<dbReference type="Gene3D" id="1.10.1740.10">
    <property type="match status" value="1"/>
</dbReference>
<evidence type="ECO:0000259" key="7">
    <source>
        <dbReference type="Pfam" id="PF04545"/>
    </source>
</evidence>
<dbReference type="NCBIfam" id="TIGR02937">
    <property type="entry name" value="sigma70-ECF"/>
    <property type="match status" value="1"/>
</dbReference>
<dbReference type="InterPro" id="IPR036388">
    <property type="entry name" value="WH-like_DNA-bd_sf"/>
</dbReference>
<evidence type="ECO:0000259" key="6">
    <source>
        <dbReference type="Pfam" id="PF04542"/>
    </source>
</evidence>
<dbReference type="InterPro" id="IPR007627">
    <property type="entry name" value="RNA_pol_sigma70_r2"/>
</dbReference>
<evidence type="ECO:0000256" key="4">
    <source>
        <dbReference type="ARBA" id="ARBA00023125"/>
    </source>
</evidence>
<organism evidence="8 9">
    <name type="scientific">Haliscomenobacter hydrossis (strain ATCC 27775 / DSM 1100 / LMG 10767 / O)</name>
    <dbReference type="NCBI Taxonomy" id="760192"/>
    <lineage>
        <taxon>Bacteria</taxon>
        <taxon>Pseudomonadati</taxon>
        <taxon>Bacteroidota</taxon>
        <taxon>Saprospiria</taxon>
        <taxon>Saprospirales</taxon>
        <taxon>Haliscomenobacteraceae</taxon>
        <taxon>Haliscomenobacter</taxon>
    </lineage>
</organism>
<dbReference type="Gene3D" id="1.10.10.10">
    <property type="entry name" value="Winged helix-like DNA-binding domain superfamily/Winged helix DNA-binding domain"/>
    <property type="match status" value="1"/>
</dbReference>
<dbReference type="EMBL" id="CP002691">
    <property type="protein sequence ID" value="AEE48364.1"/>
    <property type="molecule type" value="Genomic_DNA"/>
</dbReference>
<dbReference type="RefSeq" id="WP_013762928.1">
    <property type="nucleotide sequence ID" value="NC_015510.1"/>
</dbReference>
<dbReference type="eggNOG" id="COG1595">
    <property type="taxonomic scope" value="Bacteria"/>
</dbReference>
<dbReference type="GO" id="GO:0003677">
    <property type="term" value="F:DNA binding"/>
    <property type="evidence" value="ECO:0007669"/>
    <property type="project" value="UniProtKB-KW"/>
</dbReference>
<dbReference type="Pfam" id="PF04542">
    <property type="entry name" value="Sigma70_r2"/>
    <property type="match status" value="1"/>
</dbReference>
<comment type="similarity">
    <text evidence="1">Belongs to the sigma-70 factor family. ECF subfamily.</text>
</comment>
<dbReference type="Pfam" id="PF04545">
    <property type="entry name" value="Sigma70_r4"/>
    <property type="match status" value="1"/>
</dbReference>
<feature type="domain" description="RNA polymerase sigma-70 region 2" evidence="6">
    <location>
        <begin position="27"/>
        <end position="93"/>
    </location>
</feature>
<protein>
    <submittedName>
        <fullName evidence="8">RNA polymerase, sigma-24 subunit, ECF subfamily</fullName>
    </submittedName>
</protein>
<evidence type="ECO:0000256" key="5">
    <source>
        <dbReference type="ARBA" id="ARBA00023163"/>
    </source>
</evidence>
<keyword evidence="5" id="KW-0804">Transcription</keyword>
<accession>F4KYA1</accession>
<dbReference type="SUPFAM" id="SSF88946">
    <property type="entry name" value="Sigma2 domain of RNA polymerase sigma factors"/>
    <property type="match status" value="1"/>
</dbReference>
<keyword evidence="2" id="KW-0805">Transcription regulation</keyword>
<dbReference type="STRING" id="760192.Halhy_0454"/>
<dbReference type="InterPro" id="IPR039425">
    <property type="entry name" value="RNA_pol_sigma-70-like"/>
</dbReference>
<dbReference type="GO" id="GO:0006352">
    <property type="term" value="P:DNA-templated transcription initiation"/>
    <property type="evidence" value="ECO:0007669"/>
    <property type="project" value="InterPro"/>
</dbReference>
<dbReference type="InterPro" id="IPR013325">
    <property type="entry name" value="RNA_pol_sigma_r2"/>
</dbReference>
<reference evidence="8 9" key="1">
    <citation type="journal article" date="2011" name="Stand. Genomic Sci.">
        <title>Complete genome sequence of Haliscomenobacter hydrossis type strain (O).</title>
        <authorList>
            <consortium name="US DOE Joint Genome Institute (JGI-PGF)"/>
            <person name="Daligault H."/>
            <person name="Lapidus A."/>
            <person name="Zeytun A."/>
            <person name="Nolan M."/>
            <person name="Lucas S."/>
            <person name="Del Rio T.G."/>
            <person name="Tice H."/>
            <person name="Cheng J.F."/>
            <person name="Tapia R."/>
            <person name="Han C."/>
            <person name="Goodwin L."/>
            <person name="Pitluck S."/>
            <person name="Liolios K."/>
            <person name="Pagani I."/>
            <person name="Ivanova N."/>
            <person name="Huntemann M."/>
            <person name="Mavromatis K."/>
            <person name="Mikhailova N."/>
            <person name="Pati A."/>
            <person name="Chen A."/>
            <person name="Palaniappan K."/>
            <person name="Land M."/>
            <person name="Hauser L."/>
            <person name="Brambilla E.M."/>
            <person name="Rohde M."/>
            <person name="Verbarg S."/>
            <person name="Goker M."/>
            <person name="Bristow J."/>
            <person name="Eisen J.A."/>
            <person name="Markowitz V."/>
            <person name="Hugenholtz P."/>
            <person name="Kyrpides N.C."/>
            <person name="Klenk H.P."/>
            <person name="Woyke T."/>
        </authorList>
    </citation>
    <scope>NUCLEOTIDE SEQUENCE [LARGE SCALE GENOMIC DNA]</scope>
    <source>
        <strain evidence="9">ATCC 27775 / DSM 1100 / LMG 10767 / O</strain>
    </source>
</reference>
<dbReference type="InterPro" id="IPR007630">
    <property type="entry name" value="RNA_pol_sigma70_r4"/>
</dbReference>
<evidence type="ECO:0000256" key="2">
    <source>
        <dbReference type="ARBA" id="ARBA00023015"/>
    </source>
</evidence>
<evidence type="ECO:0000256" key="1">
    <source>
        <dbReference type="ARBA" id="ARBA00010641"/>
    </source>
</evidence>
<dbReference type="OrthoDB" id="9790423at2"/>
<keyword evidence="3" id="KW-0731">Sigma factor</keyword>
<gene>
    <name evidence="8" type="ordered locus">Halhy_0454</name>
</gene>
<feature type="domain" description="RNA polymerase sigma-70 region 4" evidence="7">
    <location>
        <begin position="128"/>
        <end position="177"/>
    </location>
</feature>
<dbReference type="AlphaFoldDB" id="F4KYA1"/>
<dbReference type="Proteomes" id="UP000008461">
    <property type="component" value="Chromosome"/>
</dbReference>
<dbReference type="SUPFAM" id="SSF88659">
    <property type="entry name" value="Sigma3 and sigma4 domains of RNA polymerase sigma factors"/>
    <property type="match status" value="1"/>
</dbReference>
<dbReference type="KEGG" id="hhy:Halhy_0454"/>
<dbReference type="GO" id="GO:0016987">
    <property type="term" value="F:sigma factor activity"/>
    <property type="evidence" value="ECO:0007669"/>
    <property type="project" value="UniProtKB-KW"/>
</dbReference>
<keyword evidence="9" id="KW-1185">Reference proteome</keyword>
<dbReference type="CDD" id="cd06171">
    <property type="entry name" value="Sigma70_r4"/>
    <property type="match status" value="1"/>
</dbReference>
<name>F4KYA1_HALH1</name>
<dbReference type="InterPro" id="IPR013324">
    <property type="entry name" value="RNA_pol_sigma_r3/r4-like"/>
</dbReference>